<evidence type="ECO:0000256" key="7">
    <source>
        <dbReference type="ARBA" id="ARBA00022723"/>
    </source>
</evidence>
<comment type="miscellaneous">
    <text evidence="14">Both phosphorylation and phosphorolysis are carried out by the same active site and suggest a common mechanism for both reactions.</text>
</comment>
<sequence length="316" mass="34753">MSGSLTVADILEAMEERLGLTWVAGRQGIHREVPQHAAGPKGGPALVGHLNIIHPNRIQVLGHDEMRYLWSLRKNSRRDILDQLCSGEAALLIVTDGLAPLPELETLAETQAVPLLRTALPSHELINILRYFFSDKLAETVTLHGVFMEVLGIGVLVTGKSAVGKSELALELISRGHRLVADDAPEFARIAPDILRGTCPAVLENFLEVRGLGVLNIRAMYGDSAIKNSKYLRLIIELKDQKTVRPGDIDRLHGGRYTREVLGLEVPVITLPVAPGRNLAVMVEAAVRNHLLRLRGYYAGDDLAERMHRQMQDPPA</sequence>
<keyword evidence="18" id="KW-1185">Reference proteome</keyword>
<evidence type="ECO:0000256" key="11">
    <source>
        <dbReference type="ARBA" id="ARBA00022842"/>
    </source>
</evidence>
<comment type="cofactor">
    <cofactor evidence="2 14">
        <name>Mg(2+)</name>
        <dbReference type="ChEBI" id="CHEBI:18420"/>
    </cofactor>
</comment>
<evidence type="ECO:0000256" key="10">
    <source>
        <dbReference type="ARBA" id="ARBA00022840"/>
    </source>
</evidence>
<dbReference type="PANTHER" id="PTHR30305:SF1">
    <property type="entry name" value="HPR KINASE_PHOSPHORYLASE"/>
    <property type="match status" value="1"/>
</dbReference>
<name>A0A1I4R9C3_ECTMO</name>
<keyword evidence="10 14" id="KW-0067">ATP-binding</keyword>
<feature type="region of interest" description="Important for the catalytic mechanism of dephosphorylation" evidence="14">
    <location>
        <begin position="272"/>
        <end position="277"/>
    </location>
</feature>
<dbReference type="EC" id="2.7.4.-" evidence="14"/>
<dbReference type="GO" id="GO:0006109">
    <property type="term" value="P:regulation of carbohydrate metabolic process"/>
    <property type="evidence" value="ECO:0007669"/>
    <property type="project" value="UniProtKB-UniRule"/>
</dbReference>
<dbReference type="Gene3D" id="3.40.50.300">
    <property type="entry name" value="P-loop containing nucleotide triphosphate hydrolases"/>
    <property type="match status" value="1"/>
</dbReference>
<evidence type="ECO:0000256" key="6">
    <source>
        <dbReference type="ARBA" id="ARBA00022679"/>
    </source>
</evidence>
<protein>
    <recommendedName>
        <fullName evidence="14">HPr kinase/phosphorylase</fullName>
        <shortName evidence="14">HPrK/P</shortName>
        <ecNumber evidence="14">2.7.11.-</ecNumber>
        <ecNumber evidence="14">2.7.4.-</ecNumber>
    </recommendedName>
    <alternativeName>
        <fullName evidence="14">HPr(Ser) kinase/phosphorylase</fullName>
    </alternativeName>
</protein>
<feature type="binding site" evidence="14">
    <location>
        <position position="208"/>
    </location>
    <ligand>
        <name>Mg(2+)</name>
        <dbReference type="ChEBI" id="CHEBI:18420"/>
    </ligand>
</feature>
<feature type="binding site" evidence="14">
    <location>
        <position position="166"/>
    </location>
    <ligand>
        <name>Mg(2+)</name>
        <dbReference type="ChEBI" id="CHEBI:18420"/>
    </ligand>
</feature>
<evidence type="ECO:0000259" key="16">
    <source>
        <dbReference type="Pfam" id="PF07475"/>
    </source>
</evidence>
<gene>
    <name evidence="14" type="primary">hprK</name>
    <name evidence="17" type="ORF">SAMN05421721_10717</name>
</gene>
<accession>A0A1I4R9C3</accession>
<comment type="catalytic activity">
    <reaction evidence="1 14">
        <text>[HPr protein]-L-serine + ATP = [HPr protein]-O-phospho-L-serine + ADP + H(+)</text>
        <dbReference type="Rhea" id="RHEA:46600"/>
        <dbReference type="Rhea" id="RHEA-COMP:11602"/>
        <dbReference type="Rhea" id="RHEA-COMP:11603"/>
        <dbReference type="ChEBI" id="CHEBI:15378"/>
        <dbReference type="ChEBI" id="CHEBI:29999"/>
        <dbReference type="ChEBI" id="CHEBI:30616"/>
        <dbReference type="ChEBI" id="CHEBI:83421"/>
        <dbReference type="ChEBI" id="CHEBI:456216"/>
    </reaction>
</comment>
<feature type="region of interest" description="Important for the catalytic mechanism of both phosphorylation and dephosphorylation" evidence="14">
    <location>
        <begin position="207"/>
        <end position="216"/>
    </location>
</feature>
<dbReference type="RefSeq" id="WP_090484889.1">
    <property type="nucleotide sequence ID" value="NZ_FOUO01000007.1"/>
</dbReference>
<dbReference type="AlphaFoldDB" id="A0A1I4R9C3"/>
<dbReference type="InterPro" id="IPR011126">
    <property type="entry name" value="Hpr_kin/Pase_Hpr_N"/>
</dbReference>
<evidence type="ECO:0000256" key="9">
    <source>
        <dbReference type="ARBA" id="ARBA00022777"/>
    </source>
</evidence>
<dbReference type="EC" id="2.7.11.-" evidence="14"/>
<keyword evidence="9 14" id="KW-0418">Kinase</keyword>
<evidence type="ECO:0000256" key="5">
    <source>
        <dbReference type="ARBA" id="ARBA00022527"/>
    </source>
</evidence>
<dbReference type="InterPro" id="IPR027417">
    <property type="entry name" value="P-loop_NTPase"/>
</dbReference>
<keyword evidence="11 14" id="KW-0460">Magnesium</keyword>
<comment type="domain">
    <text evidence="14">The Walker A ATP-binding motif also binds Pi and PPi.</text>
</comment>
<evidence type="ECO:0000313" key="18">
    <source>
        <dbReference type="Proteomes" id="UP000199556"/>
    </source>
</evidence>
<feature type="active site" description="Proton acceptor; for phosphorylation activity. Proton donor; for dephosphorylation activity" evidence="14">
    <location>
        <position position="183"/>
    </location>
</feature>
<dbReference type="SUPFAM" id="SSF75138">
    <property type="entry name" value="HprK N-terminal domain-like"/>
    <property type="match status" value="1"/>
</dbReference>
<evidence type="ECO:0000256" key="2">
    <source>
        <dbReference type="ARBA" id="ARBA00001946"/>
    </source>
</evidence>
<organism evidence="17 18">
    <name type="scientific">Ectothiorhodospira mobilis</name>
    <dbReference type="NCBI Taxonomy" id="195064"/>
    <lineage>
        <taxon>Bacteria</taxon>
        <taxon>Pseudomonadati</taxon>
        <taxon>Pseudomonadota</taxon>
        <taxon>Gammaproteobacteria</taxon>
        <taxon>Chromatiales</taxon>
        <taxon>Ectothiorhodospiraceae</taxon>
        <taxon>Ectothiorhodospira</taxon>
    </lineage>
</organism>
<dbReference type="InterPro" id="IPR011104">
    <property type="entry name" value="Hpr_kin/Pase_C"/>
</dbReference>
<keyword evidence="6 14" id="KW-0808">Transferase</keyword>
<dbReference type="Pfam" id="PF07475">
    <property type="entry name" value="Hpr_kinase_C"/>
    <property type="match status" value="1"/>
</dbReference>
<dbReference type="GO" id="GO:0004712">
    <property type="term" value="F:protein serine/threonine/tyrosine kinase activity"/>
    <property type="evidence" value="ECO:0007669"/>
    <property type="project" value="UniProtKB-UniRule"/>
</dbReference>
<dbReference type="EMBL" id="FOUO01000007">
    <property type="protein sequence ID" value="SFM48892.1"/>
    <property type="molecule type" value="Genomic_DNA"/>
</dbReference>
<dbReference type="HAMAP" id="MF_01249">
    <property type="entry name" value="HPr_kinase"/>
    <property type="match status" value="1"/>
</dbReference>
<comment type="caution">
    <text evidence="14">Lacks conserved residue(s) required for the propagation of feature annotation.</text>
</comment>
<dbReference type="InterPro" id="IPR028979">
    <property type="entry name" value="Ser_kin/Pase_Hpr-like_N_sf"/>
</dbReference>
<feature type="domain" description="HPr kinase/phosphorylase C-terminal" evidence="16">
    <location>
        <begin position="136"/>
        <end position="306"/>
    </location>
</feature>
<evidence type="ECO:0000256" key="1">
    <source>
        <dbReference type="ARBA" id="ARBA00001120"/>
    </source>
</evidence>
<feature type="active site" evidence="14">
    <location>
        <position position="165"/>
    </location>
</feature>
<keyword evidence="12 14" id="KW-0511">Multifunctional enzyme</keyword>
<keyword evidence="5 14" id="KW-0723">Serine/threonine-protein kinase</keyword>
<evidence type="ECO:0000256" key="13">
    <source>
        <dbReference type="ARBA" id="ARBA00047657"/>
    </source>
</evidence>
<comment type="similarity">
    <text evidence="3 14">Belongs to the HPrK/P family.</text>
</comment>
<dbReference type="Pfam" id="PF02603">
    <property type="entry name" value="Hpr_kinase_N"/>
    <property type="match status" value="1"/>
</dbReference>
<dbReference type="STRING" id="195064.SAMN05421721_10717"/>
<evidence type="ECO:0000256" key="12">
    <source>
        <dbReference type="ARBA" id="ARBA00023268"/>
    </source>
</evidence>
<dbReference type="CDD" id="cd01918">
    <property type="entry name" value="HprK_C"/>
    <property type="match status" value="1"/>
</dbReference>
<dbReference type="InterPro" id="IPR003755">
    <property type="entry name" value="HPr(Ser)_kin/Pase"/>
</dbReference>
<reference evidence="17 18" key="1">
    <citation type="submission" date="2016-10" db="EMBL/GenBank/DDBJ databases">
        <authorList>
            <person name="de Groot N.N."/>
        </authorList>
    </citation>
    <scope>NUCLEOTIDE SEQUENCE [LARGE SCALE GENOMIC DNA]</scope>
    <source>
        <strain evidence="17 18">DSM 4180</strain>
    </source>
</reference>
<dbReference type="NCBIfam" id="TIGR00679">
    <property type="entry name" value="hpr-ser"/>
    <property type="match status" value="1"/>
</dbReference>
<comment type="catalytic activity">
    <reaction evidence="13 14">
        <text>[HPr protein]-O-phospho-L-serine + phosphate + H(+) = [HPr protein]-L-serine + diphosphate</text>
        <dbReference type="Rhea" id="RHEA:46604"/>
        <dbReference type="Rhea" id="RHEA-COMP:11602"/>
        <dbReference type="Rhea" id="RHEA-COMP:11603"/>
        <dbReference type="ChEBI" id="CHEBI:15378"/>
        <dbReference type="ChEBI" id="CHEBI:29999"/>
        <dbReference type="ChEBI" id="CHEBI:33019"/>
        <dbReference type="ChEBI" id="CHEBI:43474"/>
        <dbReference type="ChEBI" id="CHEBI:83421"/>
    </reaction>
</comment>
<evidence type="ECO:0000256" key="14">
    <source>
        <dbReference type="HAMAP-Rule" id="MF_01249"/>
    </source>
</evidence>
<evidence type="ECO:0000313" key="17">
    <source>
        <dbReference type="EMBL" id="SFM48892.1"/>
    </source>
</evidence>
<comment type="function">
    <text evidence="14">Catalyzes the ATP- as well as the pyrophosphate-dependent phosphorylation of a specific serine residue in HPr, a phosphocarrier protein of the phosphoenolpyruvate-dependent sugar phosphotransferase system (PTS). HprK/P also catalyzes the pyrophosphate-producing, inorganic phosphate-dependent dephosphorylation (phosphorolysis) of seryl-phosphorylated HPr (P-Ser-HPr).</text>
</comment>
<dbReference type="OrthoDB" id="9778803at2"/>
<dbReference type="SUPFAM" id="SSF53795">
    <property type="entry name" value="PEP carboxykinase-like"/>
    <property type="match status" value="1"/>
</dbReference>
<evidence type="ECO:0000256" key="8">
    <source>
        <dbReference type="ARBA" id="ARBA00022741"/>
    </source>
</evidence>
<dbReference type="GO" id="GO:0000155">
    <property type="term" value="F:phosphorelay sensor kinase activity"/>
    <property type="evidence" value="ECO:0007669"/>
    <property type="project" value="InterPro"/>
</dbReference>
<feature type="active site" evidence="14">
    <location>
        <position position="251"/>
    </location>
</feature>
<evidence type="ECO:0000256" key="4">
    <source>
        <dbReference type="ARBA" id="ARBA00011643"/>
    </source>
</evidence>
<evidence type="ECO:0000259" key="15">
    <source>
        <dbReference type="Pfam" id="PF02603"/>
    </source>
</evidence>
<feature type="domain" description="HPr(Ser) kinase/phosphorylase N-terminal" evidence="15">
    <location>
        <begin position="6"/>
        <end position="132"/>
    </location>
</feature>
<comment type="subunit">
    <text evidence="4 14">Homohexamer.</text>
</comment>
<dbReference type="GO" id="GO:0004674">
    <property type="term" value="F:protein serine/threonine kinase activity"/>
    <property type="evidence" value="ECO:0007669"/>
    <property type="project" value="UniProtKB-KW"/>
</dbReference>
<keyword evidence="7 14" id="KW-0479">Metal-binding</keyword>
<evidence type="ECO:0000256" key="3">
    <source>
        <dbReference type="ARBA" id="ARBA00006883"/>
    </source>
</evidence>
<keyword evidence="8 14" id="KW-0547">Nucleotide-binding</keyword>
<proteinExistence type="inferred from homology"/>
<dbReference type="Proteomes" id="UP000199556">
    <property type="component" value="Unassembled WGS sequence"/>
</dbReference>
<dbReference type="GO" id="GO:0000287">
    <property type="term" value="F:magnesium ion binding"/>
    <property type="evidence" value="ECO:0007669"/>
    <property type="project" value="UniProtKB-UniRule"/>
</dbReference>
<dbReference type="FunFam" id="3.40.50.300:FF:000174">
    <property type="entry name" value="HPr kinase/phosphorylase"/>
    <property type="match status" value="1"/>
</dbReference>
<feature type="active site" evidence="14">
    <location>
        <position position="144"/>
    </location>
</feature>
<dbReference type="PANTHER" id="PTHR30305">
    <property type="entry name" value="PROTEIN YJDM-RELATED"/>
    <property type="match status" value="1"/>
</dbReference>
<dbReference type="Gene3D" id="3.40.1390.20">
    <property type="entry name" value="HprK N-terminal domain-like"/>
    <property type="match status" value="1"/>
</dbReference>
<dbReference type="GO" id="GO:0005524">
    <property type="term" value="F:ATP binding"/>
    <property type="evidence" value="ECO:0007669"/>
    <property type="project" value="UniProtKB-UniRule"/>
</dbReference>